<sequence length="372" mass="41981">MSTVASESVFSQGRQQLGDNRHSLGSNAINVLVYLSDWIRAERRNQGMEPEPSDELKLEEIMTSREDTAESSPMHGLKADAVTLSNKFFASVLSASVGYDPEIKFSCERCKVQVSIEKQVMLYNVPSVAIFHLKRFQNDGSVVRKVEKHVSFPLELDLLLYTDNNQTNNEQIKYDLYAVIVHVGSTSSSGHYYCFICAEPNEWYKFDDSMISRVHEDLVLAEKAYIMFYATRDTLRFLDFVALQMHNVGPIPKLSFSLPNHHASDVSESNAALQSTHLRPLQDQYFHELMKIVDNELKKTVQTSTPAPPSSINSSKENNASQDVGVIKRMAPLLPKSPSRSQSTLGKLIFNFYLLSVKPTNCFVYNISRSGF</sequence>
<proteinExistence type="inferred from homology"/>
<dbReference type="GO" id="GO:0005829">
    <property type="term" value="C:cytosol"/>
    <property type="evidence" value="ECO:0000318"/>
    <property type="project" value="GO_Central"/>
</dbReference>
<feature type="domain" description="USP" evidence="3">
    <location>
        <begin position="1"/>
        <end position="232"/>
    </location>
</feature>
<dbReference type="PROSITE" id="PS50235">
    <property type="entry name" value="USP_3"/>
    <property type="match status" value="1"/>
</dbReference>
<feature type="region of interest" description="Disordered" evidence="2">
    <location>
        <begin position="300"/>
        <end position="321"/>
    </location>
</feature>
<dbReference type="GO" id="GO:0005634">
    <property type="term" value="C:nucleus"/>
    <property type="evidence" value="ECO:0000318"/>
    <property type="project" value="GO_Central"/>
</dbReference>
<reference evidence="4 5" key="1">
    <citation type="journal article" date="2014" name="Nat. Genet.">
        <title>Genome sequence of the hot pepper provides insights into the evolution of pungency in Capsicum species.</title>
        <authorList>
            <person name="Kim S."/>
            <person name="Park M."/>
            <person name="Yeom S.I."/>
            <person name="Kim Y.M."/>
            <person name="Lee J.M."/>
            <person name="Lee H.A."/>
            <person name="Seo E."/>
            <person name="Choi J."/>
            <person name="Cheong K."/>
            <person name="Kim K.T."/>
            <person name="Jung K."/>
            <person name="Lee G.W."/>
            <person name="Oh S.K."/>
            <person name="Bae C."/>
            <person name="Kim S.B."/>
            <person name="Lee H.Y."/>
            <person name="Kim S.Y."/>
            <person name="Kim M.S."/>
            <person name="Kang B.C."/>
            <person name="Jo Y.D."/>
            <person name="Yang H.B."/>
            <person name="Jeong H.J."/>
            <person name="Kang W.H."/>
            <person name="Kwon J.K."/>
            <person name="Shin C."/>
            <person name="Lim J.Y."/>
            <person name="Park J.H."/>
            <person name="Huh J.H."/>
            <person name="Kim J.S."/>
            <person name="Kim B.D."/>
            <person name="Cohen O."/>
            <person name="Paran I."/>
            <person name="Suh M.C."/>
            <person name="Lee S.B."/>
            <person name="Kim Y.K."/>
            <person name="Shin Y."/>
            <person name="Noh S.J."/>
            <person name="Park J."/>
            <person name="Seo Y.S."/>
            <person name="Kwon S.Y."/>
            <person name="Kim H.A."/>
            <person name="Park J.M."/>
            <person name="Kim H.J."/>
            <person name="Choi S.B."/>
            <person name="Bosland P.W."/>
            <person name="Reeves G."/>
            <person name="Jo S.H."/>
            <person name="Lee B.W."/>
            <person name="Cho H.T."/>
            <person name="Choi H.S."/>
            <person name="Lee M.S."/>
            <person name="Yu Y."/>
            <person name="Do Choi Y."/>
            <person name="Park B.S."/>
            <person name="van Deynze A."/>
            <person name="Ashrafi H."/>
            <person name="Hill T."/>
            <person name="Kim W.T."/>
            <person name="Pai H.S."/>
            <person name="Ahn H.K."/>
            <person name="Yeam I."/>
            <person name="Giovannoni J.J."/>
            <person name="Rose J.K."/>
            <person name="Sorensen I."/>
            <person name="Lee S.J."/>
            <person name="Kim R.W."/>
            <person name="Choi I.Y."/>
            <person name="Choi B.S."/>
            <person name="Lim J.S."/>
            <person name="Lee Y.H."/>
            <person name="Choi D."/>
        </authorList>
    </citation>
    <scope>NUCLEOTIDE SEQUENCE [LARGE SCALE GENOMIC DNA]</scope>
    <source>
        <strain evidence="5">cv. CM334</strain>
    </source>
</reference>
<evidence type="ECO:0000313" key="5">
    <source>
        <dbReference type="Proteomes" id="UP000222542"/>
    </source>
</evidence>
<keyword evidence="5" id="KW-1185">Reference proteome</keyword>
<evidence type="ECO:0000256" key="1">
    <source>
        <dbReference type="ARBA" id="ARBA00009085"/>
    </source>
</evidence>
<dbReference type="InterPro" id="IPR050164">
    <property type="entry name" value="Peptidase_C19"/>
</dbReference>
<dbReference type="GO" id="GO:0004843">
    <property type="term" value="F:cysteine-type deubiquitinase activity"/>
    <property type="evidence" value="ECO:0000318"/>
    <property type="project" value="GO_Central"/>
</dbReference>
<gene>
    <name evidence="4" type="ORF">T459_34406</name>
</gene>
<name>A0A2G2XW48_CAPAN</name>
<dbReference type="PANTHER" id="PTHR24006:SF747">
    <property type="entry name" value="UBIQUITIN CARBOXYL-TERMINAL HYDROLASE 20"/>
    <property type="match status" value="1"/>
</dbReference>
<dbReference type="Proteomes" id="UP000222542">
    <property type="component" value="Unassembled WGS sequence"/>
</dbReference>
<dbReference type="InterPro" id="IPR038765">
    <property type="entry name" value="Papain-like_cys_pep_sf"/>
</dbReference>
<dbReference type="PROSITE" id="PS00973">
    <property type="entry name" value="USP_2"/>
    <property type="match status" value="1"/>
</dbReference>
<evidence type="ECO:0000259" key="3">
    <source>
        <dbReference type="PROSITE" id="PS50235"/>
    </source>
</evidence>
<dbReference type="PANTHER" id="PTHR24006">
    <property type="entry name" value="UBIQUITIN CARBOXYL-TERMINAL HYDROLASE"/>
    <property type="match status" value="1"/>
</dbReference>
<comment type="similarity">
    <text evidence="1">Belongs to the peptidase C19 family.</text>
</comment>
<evidence type="ECO:0000313" key="4">
    <source>
        <dbReference type="EMBL" id="PHT61748.1"/>
    </source>
</evidence>
<evidence type="ECO:0000256" key="2">
    <source>
        <dbReference type="SAM" id="MobiDB-lite"/>
    </source>
</evidence>
<organism evidence="4 5">
    <name type="scientific">Capsicum annuum</name>
    <name type="common">Capsicum pepper</name>
    <dbReference type="NCBI Taxonomy" id="4072"/>
    <lineage>
        <taxon>Eukaryota</taxon>
        <taxon>Viridiplantae</taxon>
        <taxon>Streptophyta</taxon>
        <taxon>Embryophyta</taxon>
        <taxon>Tracheophyta</taxon>
        <taxon>Spermatophyta</taxon>
        <taxon>Magnoliopsida</taxon>
        <taxon>eudicotyledons</taxon>
        <taxon>Gunneridae</taxon>
        <taxon>Pentapetalae</taxon>
        <taxon>asterids</taxon>
        <taxon>lamiids</taxon>
        <taxon>Solanales</taxon>
        <taxon>Solanaceae</taxon>
        <taxon>Solanoideae</taxon>
        <taxon>Capsiceae</taxon>
        <taxon>Capsicum</taxon>
    </lineage>
</organism>
<accession>A0A2G2XW48</accession>
<dbReference type="STRING" id="4072.A0A2G2XW48"/>
<dbReference type="InterPro" id="IPR018200">
    <property type="entry name" value="USP_CS"/>
</dbReference>
<protein>
    <recommendedName>
        <fullName evidence="3">USP domain-containing protein</fullName>
    </recommendedName>
</protein>
<comment type="caution">
    <text evidence="4">The sequence shown here is derived from an EMBL/GenBank/DDBJ whole genome shotgun (WGS) entry which is preliminary data.</text>
</comment>
<dbReference type="Gene3D" id="3.90.70.10">
    <property type="entry name" value="Cysteine proteinases"/>
    <property type="match status" value="1"/>
</dbReference>
<dbReference type="Gramene" id="PHT61748">
    <property type="protein sequence ID" value="PHT61748"/>
    <property type="gene ID" value="T459_34406"/>
</dbReference>
<reference evidence="4 5" key="2">
    <citation type="journal article" date="2017" name="Genome Biol.">
        <title>New reference genome sequences of hot pepper reveal the massive evolution of plant disease-resistance genes by retroduplication.</title>
        <authorList>
            <person name="Kim S."/>
            <person name="Park J."/>
            <person name="Yeom S.I."/>
            <person name="Kim Y.M."/>
            <person name="Seo E."/>
            <person name="Kim K.T."/>
            <person name="Kim M.S."/>
            <person name="Lee J.M."/>
            <person name="Cheong K."/>
            <person name="Shin H.S."/>
            <person name="Kim S.B."/>
            <person name="Han K."/>
            <person name="Lee J."/>
            <person name="Park M."/>
            <person name="Lee H.A."/>
            <person name="Lee H.Y."/>
            <person name="Lee Y."/>
            <person name="Oh S."/>
            <person name="Lee J.H."/>
            <person name="Choi E."/>
            <person name="Choi E."/>
            <person name="Lee S.E."/>
            <person name="Jeon J."/>
            <person name="Kim H."/>
            <person name="Choi G."/>
            <person name="Song H."/>
            <person name="Lee J."/>
            <person name="Lee S.C."/>
            <person name="Kwon J.K."/>
            <person name="Lee H.Y."/>
            <person name="Koo N."/>
            <person name="Hong Y."/>
            <person name="Kim R.W."/>
            <person name="Kang W.H."/>
            <person name="Huh J.H."/>
            <person name="Kang B.C."/>
            <person name="Yang T.J."/>
            <person name="Lee Y.H."/>
            <person name="Bennetzen J.L."/>
            <person name="Choi D."/>
        </authorList>
    </citation>
    <scope>NUCLEOTIDE SEQUENCE [LARGE SCALE GENOMIC DNA]</scope>
    <source>
        <strain evidence="5">cv. CM334</strain>
    </source>
</reference>
<dbReference type="GO" id="GO:0016579">
    <property type="term" value="P:protein deubiquitination"/>
    <property type="evidence" value="ECO:0007669"/>
    <property type="project" value="InterPro"/>
</dbReference>
<dbReference type="GO" id="GO:0031647">
    <property type="term" value="P:regulation of protein stability"/>
    <property type="evidence" value="ECO:0000318"/>
    <property type="project" value="GO_Central"/>
</dbReference>
<dbReference type="SUPFAM" id="SSF54001">
    <property type="entry name" value="Cysteine proteinases"/>
    <property type="match status" value="1"/>
</dbReference>
<dbReference type="InterPro" id="IPR001394">
    <property type="entry name" value="Peptidase_C19_UCH"/>
</dbReference>
<dbReference type="EMBL" id="AYRZ02000121">
    <property type="protein sequence ID" value="PHT61748.1"/>
    <property type="molecule type" value="Genomic_DNA"/>
</dbReference>
<dbReference type="AlphaFoldDB" id="A0A2G2XW48"/>
<dbReference type="Pfam" id="PF00443">
    <property type="entry name" value="UCH"/>
    <property type="match status" value="1"/>
</dbReference>
<dbReference type="InterPro" id="IPR028889">
    <property type="entry name" value="USP"/>
</dbReference>